<feature type="transmembrane region" description="Helical" evidence="7">
    <location>
        <begin position="114"/>
        <end position="136"/>
    </location>
</feature>
<evidence type="ECO:0000256" key="7">
    <source>
        <dbReference type="SAM" id="Phobius"/>
    </source>
</evidence>
<feature type="transmembrane region" description="Helical" evidence="7">
    <location>
        <begin position="363"/>
        <end position="381"/>
    </location>
</feature>
<feature type="transmembrane region" description="Helical" evidence="7">
    <location>
        <begin position="143"/>
        <end position="169"/>
    </location>
</feature>
<dbReference type="InterPro" id="IPR004638">
    <property type="entry name" value="EmrB-like"/>
</dbReference>
<proteinExistence type="predicted"/>
<evidence type="ECO:0000259" key="8">
    <source>
        <dbReference type="PROSITE" id="PS50850"/>
    </source>
</evidence>
<dbReference type="PANTHER" id="PTHR42718">
    <property type="entry name" value="MAJOR FACILITATOR SUPERFAMILY MULTIDRUG TRANSPORTER MFSC"/>
    <property type="match status" value="1"/>
</dbReference>
<feature type="transmembrane region" description="Helical" evidence="7">
    <location>
        <begin position="205"/>
        <end position="224"/>
    </location>
</feature>
<keyword evidence="6 7" id="KW-0472">Membrane</keyword>
<dbReference type="Gene3D" id="1.20.1250.20">
    <property type="entry name" value="MFS general substrate transporter like domains"/>
    <property type="match status" value="1"/>
</dbReference>
<dbReference type="GO" id="GO:0005886">
    <property type="term" value="C:plasma membrane"/>
    <property type="evidence" value="ECO:0007669"/>
    <property type="project" value="UniProtKB-SubCell"/>
</dbReference>
<accession>A0A892IEP2</accession>
<feature type="transmembrane region" description="Helical" evidence="7">
    <location>
        <begin position="175"/>
        <end position="193"/>
    </location>
</feature>
<evidence type="ECO:0000313" key="10">
    <source>
        <dbReference type="Proteomes" id="UP000625568"/>
    </source>
</evidence>
<dbReference type="Proteomes" id="UP000625568">
    <property type="component" value="Chromosome 2"/>
</dbReference>
<dbReference type="InterPro" id="IPR020846">
    <property type="entry name" value="MFS_dom"/>
</dbReference>
<evidence type="ECO:0000313" key="9">
    <source>
        <dbReference type="EMBL" id="QRO80354.1"/>
    </source>
</evidence>
<dbReference type="InterPro" id="IPR036259">
    <property type="entry name" value="MFS_trans_sf"/>
</dbReference>
<dbReference type="Gene3D" id="1.20.1720.10">
    <property type="entry name" value="Multidrug resistance protein D"/>
    <property type="match status" value="1"/>
</dbReference>
<dbReference type="RefSeq" id="WP_006765650.1">
    <property type="nucleotide sequence ID" value="NZ_CABVPR010000025.1"/>
</dbReference>
<keyword evidence="4 7" id="KW-0812">Transmembrane</keyword>
<evidence type="ECO:0000256" key="4">
    <source>
        <dbReference type="ARBA" id="ARBA00022692"/>
    </source>
</evidence>
<evidence type="ECO:0000256" key="6">
    <source>
        <dbReference type="ARBA" id="ARBA00023136"/>
    </source>
</evidence>
<dbReference type="Pfam" id="PF07690">
    <property type="entry name" value="MFS_1"/>
    <property type="match status" value="1"/>
</dbReference>
<dbReference type="EMBL" id="CP069483">
    <property type="protein sequence ID" value="QRO80354.1"/>
    <property type="molecule type" value="Genomic_DNA"/>
</dbReference>
<feature type="transmembrane region" description="Helical" evidence="7">
    <location>
        <begin position="273"/>
        <end position="295"/>
    </location>
</feature>
<name>A0A892IEP2_9BURK</name>
<feature type="transmembrane region" description="Helical" evidence="7">
    <location>
        <begin position="307"/>
        <end position="327"/>
    </location>
</feature>
<keyword evidence="5 7" id="KW-1133">Transmembrane helix</keyword>
<feature type="transmembrane region" description="Helical" evidence="7">
    <location>
        <begin position="57"/>
        <end position="73"/>
    </location>
</feature>
<evidence type="ECO:0000256" key="1">
    <source>
        <dbReference type="ARBA" id="ARBA00004651"/>
    </source>
</evidence>
<sequence>MSELADSCSAAARARRWWLLAGVCIASFLGCIDFTIVNTAIPDIQADLHASVTQSQWIVTAFLIALCASMVAAGRMADLYGRRPVLYIGLTVFGLSSLGAGLATAIAGVIACRFVQGIACAVLYTATTAIASAAFGEDERGKALGILFGANGIGLAIGPVVGGVLVGALGWRSVFLVNVPFVLASVALCLYGASELPDVKERGRIDWCGVLLLAVAVPLLLLDITQGNRWGWTSFRTSASFAVAVALFAALVRVERTVRSPLIRLELFSNRDFVRASIATSSLAFFYCAAFFLMPLYLKIVAGFSDVMIGVMLLPTTALIALLSPFVGRATDRIGPVRFLAAGFLFFAVSAAMQVQFARSVSIGYVIAAFAVMGIGWACVLGPSTVLALASVPEDVGGVAVGTSWTMHNLGGATGLSVATTVYQVFAGHGLSAALAARVMIDADRTASIVADPLSADARLSRLGIDHDAARELVTRYFLHGYRACMWLLVAVSLFAFCAVTVKTVGRIRSSQQ</sequence>
<feature type="domain" description="Major facilitator superfamily (MFS) profile" evidence="8">
    <location>
        <begin position="19"/>
        <end position="448"/>
    </location>
</feature>
<dbReference type="GeneID" id="93130304"/>
<comment type="subcellular location">
    <subcellularLocation>
        <location evidence="1">Cell membrane</location>
        <topology evidence="1">Multi-pass membrane protein</topology>
    </subcellularLocation>
</comment>
<organism evidence="9 10">
    <name type="scientific">Burkholderia dolosa</name>
    <dbReference type="NCBI Taxonomy" id="152500"/>
    <lineage>
        <taxon>Bacteria</taxon>
        <taxon>Pseudomonadati</taxon>
        <taxon>Pseudomonadota</taxon>
        <taxon>Betaproteobacteria</taxon>
        <taxon>Burkholderiales</taxon>
        <taxon>Burkholderiaceae</taxon>
        <taxon>Burkholderia</taxon>
        <taxon>Burkholderia cepacia complex</taxon>
    </lineage>
</organism>
<dbReference type="CDD" id="cd17321">
    <property type="entry name" value="MFS_MMR_MDR_like"/>
    <property type="match status" value="1"/>
</dbReference>
<dbReference type="InterPro" id="IPR005829">
    <property type="entry name" value="Sugar_transporter_CS"/>
</dbReference>
<dbReference type="InterPro" id="IPR011701">
    <property type="entry name" value="MFS"/>
</dbReference>
<dbReference type="PANTHER" id="PTHR42718:SF46">
    <property type="entry name" value="BLR6921 PROTEIN"/>
    <property type="match status" value="1"/>
</dbReference>
<dbReference type="GO" id="GO:0022857">
    <property type="term" value="F:transmembrane transporter activity"/>
    <property type="evidence" value="ECO:0007669"/>
    <property type="project" value="InterPro"/>
</dbReference>
<feature type="transmembrane region" description="Helical" evidence="7">
    <location>
        <begin position="484"/>
        <end position="502"/>
    </location>
</feature>
<dbReference type="NCBIfam" id="TIGR00711">
    <property type="entry name" value="efflux_EmrB"/>
    <property type="match status" value="1"/>
</dbReference>
<dbReference type="AlphaFoldDB" id="A0A892IEP2"/>
<dbReference type="PROSITE" id="PS50850">
    <property type="entry name" value="MFS"/>
    <property type="match status" value="1"/>
</dbReference>
<feature type="transmembrane region" description="Helical" evidence="7">
    <location>
        <begin position="339"/>
        <end position="357"/>
    </location>
</feature>
<evidence type="ECO:0000256" key="2">
    <source>
        <dbReference type="ARBA" id="ARBA00022448"/>
    </source>
</evidence>
<dbReference type="PROSITE" id="PS00216">
    <property type="entry name" value="SUGAR_TRANSPORT_1"/>
    <property type="match status" value="1"/>
</dbReference>
<keyword evidence="3" id="KW-1003">Cell membrane</keyword>
<evidence type="ECO:0000256" key="5">
    <source>
        <dbReference type="ARBA" id="ARBA00022989"/>
    </source>
</evidence>
<protein>
    <submittedName>
        <fullName evidence="9">MFS transporter</fullName>
    </submittedName>
</protein>
<feature type="transmembrane region" description="Helical" evidence="7">
    <location>
        <begin position="230"/>
        <end position="252"/>
    </location>
</feature>
<evidence type="ECO:0000256" key="3">
    <source>
        <dbReference type="ARBA" id="ARBA00022475"/>
    </source>
</evidence>
<gene>
    <name evidence="9" type="ORF">I6K02_18660</name>
</gene>
<feature type="transmembrane region" description="Helical" evidence="7">
    <location>
        <begin position="85"/>
        <end position="108"/>
    </location>
</feature>
<keyword evidence="10" id="KW-1185">Reference proteome</keyword>
<keyword evidence="2" id="KW-0813">Transport</keyword>
<dbReference type="PRINTS" id="PR01036">
    <property type="entry name" value="TCRTETB"/>
</dbReference>
<feature type="transmembrane region" description="Helical" evidence="7">
    <location>
        <begin position="17"/>
        <end position="37"/>
    </location>
</feature>
<reference evidence="9 10" key="1">
    <citation type="submission" date="2021-02" db="EMBL/GenBank/DDBJ databases">
        <title>FDA dAtabase for Regulatory Grade micrObial Sequences (FDA-ARGOS): Supporting development and validation of Infectious Disease Dx tests.</title>
        <authorList>
            <person name="Minogue T."/>
            <person name="Wolcott M."/>
            <person name="Wasieloski L."/>
            <person name="Aguilar W."/>
            <person name="Moore D."/>
            <person name="Jaissle J."/>
            <person name="Tallon L."/>
            <person name="Sadzewicz L."/>
            <person name="Zhao X."/>
            <person name="Boylan J."/>
            <person name="Ott S."/>
            <person name="Bowen H."/>
            <person name="Vavikolanu K."/>
            <person name="Mehta A."/>
            <person name="Aluvathingal J."/>
            <person name="Nadendla S."/>
            <person name="Yan Y."/>
            <person name="Sichtig H."/>
        </authorList>
    </citation>
    <scope>NUCLEOTIDE SEQUENCE [LARGE SCALE GENOMIC DNA]</scope>
    <source>
        <strain evidence="9 10">FDAARGOS_1272</strain>
    </source>
</reference>
<dbReference type="SUPFAM" id="SSF103473">
    <property type="entry name" value="MFS general substrate transporter"/>
    <property type="match status" value="1"/>
</dbReference>